<evidence type="ECO:0000313" key="4">
    <source>
        <dbReference type="EMBL" id="APU13188.1"/>
    </source>
</evidence>
<keyword evidence="2" id="KW-0812">Transmembrane</keyword>
<evidence type="ECO:0000256" key="1">
    <source>
        <dbReference type="SAM" id="MobiDB-lite"/>
    </source>
</evidence>
<dbReference type="InterPro" id="IPR009936">
    <property type="entry name" value="DUF1468"/>
</dbReference>
<reference evidence="5" key="1">
    <citation type="submission" date="2016-06" db="EMBL/GenBank/DDBJ databases">
        <title>Complete genome sequence of Actinoalloteichus fjordicus DSM 46855 (=ADI127-17), type strain of the new species Actinoalloteichus fjordicus.</title>
        <authorList>
            <person name="Ruckert C."/>
            <person name="Nouioui I."/>
            <person name="Willmese J."/>
            <person name="van Wezel G."/>
            <person name="Klenk H.-P."/>
            <person name="Kalinowski J."/>
            <person name="Zotchev S.B."/>
        </authorList>
    </citation>
    <scope>NUCLEOTIDE SEQUENCE [LARGE SCALE GENOMIC DNA]</scope>
    <source>
        <strain evidence="5">ADI127-7</strain>
    </source>
</reference>
<protein>
    <submittedName>
        <fullName evidence="4">Tripartite tricarboxylate transporter TctB family</fullName>
    </submittedName>
</protein>
<evidence type="ECO:0000259" key="3">
    <source>
        <dbReference type="Pfam" id="PF07331"/>
    </source>
</evidence>
<dbReference type="EMBL" id="CP016076">
    <property type="protein sequence ID" value="APU13188.1"/>
    <property type="molecule type" value="Genomic_DNA"/>
</dbReference>
<feature type="transmembrane region" description="Helical" evidence="2">
    <location>
        <begin position="113"/>
        <end position="133"/>
    </location>
</feature>
<evidence type="ECO:0000313" key="5">
    <source>
        <dbReference type="Proteomes" id="UP000185511"/>
    </source>
</evidence>
<dbReference type="AlphaFoldDB" id="A0AAC9L869"/>
<accession>A0AAC9L869</accession>
<evidence type="ECO:0000256" key="2">
    <source>
        <dbReference type="SAM" id="Phobius"/>
    </source>
</evidence>
<keyword evidence="2" id="KW-0472">Membrane</keyword>
<dbReference type="Pfam" id="PF07331">
    <property type="entry name" value="TctB"/>
    <property type="match status" value="1"/>
</dbReference>
<dbReference type="KEGG" id="acad:UA74_05560"/>
<feature type="transmembrane region" description="Helical" evidence="2">
    <location>
        <begin position="145"/>
        <end position="168"/>
    </location>
</feature>
<sequence>MTGPLDEADRGASRVTDTTGGPAKADVTPTPTTRTAAEQRQAAESPAGETLVGTSLGEAVAAVEEAEEEYRPPPIGLAGRLVTAVAVFLLGVAMLIGSVSLGVGTASAPSSGMWPMLVSVVLVVLSAALVAMAPKATDGERFSRTALLVLAGLATMVGFVAVIETIGFEIPAALLTFVWVRFLGRESWRTSIITSIAVTVAFYLIFVVALSVPIPHLF</sequence>
<feature type="transmembrane region" description="Helical" evidence="2">
    <location>
        <begin position="188"/>
        <end position="212"/>
    </location>
</feature>
<gene>
    <name evidence="4" type="ORF">UA74_05560</name>
</gene>
<dbReference type="Proteomes" id="UP000185511">
    <property type="component" value="Chromosome"/>
</dbReference>
<feature type="transmembrane region" description="Helical" evidence="2">
    <location>
        <begin position="81"/>
        <end position="101"/>
    </location>
</feature>
<keyword evidence="5" id="KW-1185">Reference proteome</keyword>
<keyword evidence="2" id="KW-1133">Transmembrane helix</keyword>
<organism evidence="4 5">
    <name type="scientific">Actinoalloteichus fjordicus</name>
    <dbReference type="NCBI Taxonomy" id="1612552"/>
    <lineage>
        <taxon>Bacteria</taxon>
        <taxon>Bacillati</taxon>
        <taxon>Actinomycetota</taxon>
        <taxon>Actinomycetes</taxon>
        <taxon>Pseudonocardiales</taxon>
        <taxon>Pseudonocardiaceae</taxon>
        <taxon>Actinoalloteichus</taxon>
    </lineage>
</organism>
<feature type="compositionally biased region" description="Low complexity" evidence="1">
    <location>
        <begin position="28"/>
        <end position="44"/>
    </location>
</feature>
<feature type="region of interest" description="Disordered" evidence="1">
    <location>
        <begin position="1"/>
        <end position="53"/>
    </location>
</feature>
<proteinExistence type="predicted"/>
<feature type="domain" description="DUF1468" evidence="3">
    <location>
        <begin position="83"/>
        <end position="215"/>
    </location>
</feature>
<name>A0AAC9L869_9PSEU</name>